<reference evidence="2" key="1">
    <citation type="journal article" date="2014" name="Int. J. Syst. Evol. Microbiol.">
        <title>Complete genome of a new Firmicutes species belonging to the dominant human colonic microbiota ('Ruminococcus bicirculans') reveals two chromosomes and a selective capacity to utilize plant glucans.</title>
        <authorList>
            <consortium name="NISC Comparative Sequencing Program"/>
            <person name="Wegmann U."/>
            <person name="Louis P."/>
            <person name="Goesmann A."/>
            <person name="Henrissat B."/>
            <person name="Duncan S.H."/>
            <person name="Flint H.J."/>
        </authorList>
    </citation>
    <scope>NUCLEOTIDE SEQUENCE</scope>
    <source>
        <strain evidence="2">NBRC 102424</strain>
    </source>
</reference>
<feature type="domain" description="HTH cro/C1-type" evidence="1">
    <location>
        <begin position="22"/>
        <end position="77"/>
    </location>
</feature>
<dbReference type="EMBL" id="BSND01000003">
    <property type="protein sequence ID" value="GLP98658.1"/>
    <property type="molecule type" value="Genomic_DNA"/>
</dbReference>
<protein>
    <recommendedName>
        <fullName evidence="1">HTH cro/C1-type domain-containing protein</fullName>
    </recommendedName>
</protein>
<dbReference type="CDD" id="cd00093">
    <property type="entry name" value="HTH_XRE"/>
    <property type="match status" value="1"/>
</dbReference>
<evidence type="ECO:0000313" key="3">
    <source>
        <dbReference type="Proteomes" id="UP001161423"/>
    </source>
</evidence>
<dbReference type="SMART" id="SM00530">
    <property type="entry name" value="HTH_XRE"/>
    <property type="match status" value="1"/>
</dbReference>
<dbReference type="SUPFAM" id="SSF47413">
    <property type="entry name" value="lambda repressor-like DNA-binding domains"/>
    <property type="match status" value="1"/>
</dbReference>
<dbReference type="Proteomes" id="UP001161423">
    <property type="component" value="Unassembled WGS sequence"/>
</dbReference>
<proteinExistence type="predicted"/>
<evidence type="ECO:0000259" key="1">
    <source>
        <dbReference type="SMART" id="SM00530"/>
    </source>
</evidence>
<dbReference type="InterPro" id="IPR001387">
    <property type="entry name" value="Cro/C1-type_HTH"/>
</dbReference>
<accession>A0ABQ5TU25</accession>
<sequence length="153" mass="17755">MTDETLTPKSWVGKKKDGEIFRLQLFMAERNLKPEDIQRDTGVSVRTIQNSIYENNPLGMKILRALHASYGVSIDWLLSGVGTMLVEFSKVGEVTSPEYSLSKKINRTDRDNRIITFISEWLTYADEDEKAWLEMELKFNLSAYRRYLDGQHD</sequence>
<comment type="caution">
    <text evidence="2">The sequence shown here is derived from an EMBL/GenBank/DDBJ whole genome shotgun (WGS) entry which is preliminary data.</text>
</comment>
<dbReference type="Gene3D" id="1.10.260.40">
    <property type="entry name" value="lambda repressor-like DNA-binding domains"/>
    <property type="match status" value="1"/>
</dbReference>
<evidence type="ECO:0000313" key="2">
    <source>
        <dbReference type="EMBL" id="GLP98658.1"/>
    </source>
</evidence>
<dbReference type="RefSeq" id="WP_284722317.1">
    <property type="nucleotide sequence ID" value="NZ_BSND01000003.1"/>
</dbReference>
<reference evidence="2" key="2">
    <citation type="submission" date="2023-01" db="EMBL/GenBank/DDBJ databases">
        <title>Draft genome sequence of Methylophaga thalassica strain NBRC 102424.</title>
        <authorList>
            <person name="Sun Q."/>
            <person name="Mori K."/>
        </authorList>
    </citation>
    <scope>NUCLEOTIDE SEQUENCE</scope>
    <source>
        <strain evidence="2">NBRC 102424</strain>
    </source>
</reference>
<keyword evidence="3" id="KW-1185">Reference proteome</keyword>
<dbReference type="InterPro" id="IPR010982">
    <property type="entry name" value="Lambda_DNA-bd_dom_sf"/>
</dbReference>
<name>A0ABQ5TU25_9GAMM</name>
<gene>
    <name evidence="2" type="ORF">GCM10007891_05120</name>
</gene>
<organism evidence="2 3">
    <name type="scientific">Methylophaga thalassica</name>
    <dbReference type="NCBI Taxonomy" id="40223"/>
    <lineage>
        <taxon>Bacteria</taxon>
        <taxon>Pseudomonadati</taxon>
        <taxon>Pseudomonadota</taxon>
        <taxon>Gammaproteobacteria</taxon>
        <taxon>Thiotrichales</taxon>
        <taxon>Piscirickettsiaceae</taxon>
        <taxon>Methylophaga</taxon>
    </lineage>
</organism>